<dbReference type="EMBL" id="JEMT01028145">
    <property type="protein sequence ID" value="EXX55532.1"/>
    <property type="molecule type" value="Genomic_DNA"/>
</dbReference>
<dbReference type="SUPFAM" id="SSF81901">
    <property type="entry name" value="HCP-like"/>
    <property type="match status" value="1"/>
</dbReference>
<reference evidence="1 2" key="1">
    <citation type="submission" date="2014-02" db="EMBL/GenBank/DDBJ databases">
        <title>Single nucleus genome sequencing reveals high similarity among nuclei of an endomycorrhizal fungus.</title>
        <authorList>
            <person name="Lin K."/>
            <person name="Geurts R."/>
            <person name="Zhang Z."/>
            <person name="Limpens E."/>
            <person name="Saunders D.G."/>
            <person name="Mu D."/>
            <person name="Pang E."/>
            <person name="Cao H."/>
            <person name="Cha H."/>
            <person name="Lin T."/>
            <person name="Zhou Q."/>
            <person name="Shang Y."/>
            <person name="Li Y."/>
            <person name="Ivanov S."/>
            <person name="Sharma T."/>
            <person name="Velzen R.V."/>
            <person name="Ruijter N.D."/>
            <person name="Aanen D.K."/>
            <person name="Win J."/>
            <person name="Kamoun S."/>
            <person name="Bisseling T."/>
            <person name="Huang S."/>
        </authorList>
    </citation>
    <scope>NUCLEOTIDE SEQUENCE [LARGE SCALE GENOMIC DNA]</scope>
    <source>
        <strain evidence="2">DAOM197198w</strain>
    </source>
</reference>
<dbReference type="Proteomes" id="UP000022910">
    <property type="component" value="Unassembled WGS sequence"/>
</dbReference>
<dbReference type="InterPro" id="IPR011990">
    <property type="entry name" value="TPR-like_helical_dom_sf"/>
</dbReference>
<dbReference type="InterPro" id="IPR052945">
    <property type="entry name" value="Mitotic_Regulator"/>
</dbReference>
<evidence type="ECO:0000313" key="1">
    <source>
        <dbReference type="EMBL" id="EXX55532.1"/>
    </source>
</evidence>
<gene>
    <name evidence="1" type="ORF">RirG_224710</name>
</gene>
<sequence length="311" mass="36001">MQDIEYTNEQKFNFTSLSTNNSELQGDLFQLIHYFDKINIKEIDPMVIFSKQENFTIEDFNIIVDKINDFITELNIKGIERESEKQIIEYFSNHNINSQEFYNWLLNNQNSSNSIFILGYFNCYGIITNRNKEKAFNLFINDLGTNHILAQHYIGHCYLYGIGTMKNDKLAFEYYEKVAIKNLAYGQLNLGCCYKKGIGIKKDFKKAFYLYEKAADKGNVIAIYNLGNCYVVGAGVNKDYNKALELYQNAANLGHNKAQYCLALMYEKGNGIAKDIDKAIYWYEKSAKQGNELAKNNLNNLQKKSIIYGNY</sequence>
<dbReference type="PANTHER" id="PTHR43628:SF1">
    <property type="entry name" value="CHITIN SYNTHASE REGULATORY FACTOR 2-RELATED"/>
    <property type="match status" value="1"/>
</dbReference>
<dbReference type="STRING" id="1432141.A0A015IEF3"/>
<dbReference type="Pfam" id="PF08238">
    <property type="entry name" value="Sel1"/>
    <property type="match status" value="5"/>
</dbReference>
<name>A0A015IEF3_RHIIW</name>
<protein>
    <submittedName>
        <fullName evidence="1">Skt5p</fullName>
    </submittedName>
</protein>
<evidence type="ECO:0000313" key="2">
    <source>
        <dbReference type="Proteomes" id="UP000022910"/>
    </source>
</evidence>
<dbReference type="AlphaFoldDB" id="A0A015IEF3"/>
<accession>A0A015IEF3</accession>
<dbReference type="HOGENOM" id="CLU_000288_36_14_1"/>
<comment type="caution">
    <text evidence="1">The sequence shown here is derived from an EMBL/GenBank/DDBJ whole genome shotgun (WGS) entry which is preliminary data.</text>
</comment>
<keyword evidence="2" id="KW-1185">Reference proteome</keyword>
<organism evidence="1 2">
    <name type="scientific">Rhizophagus irregularis (strain DAOM 197198w)</name>
    <name type="common">Glomus intraradices</name>
    <dbReference type="NCBI Taxonomy" id="1432141"/>
    <lineage>
        <taxon>Eukaryota</taxon>
        <taxon>Fungi</taxon>
        <taxon>Fungi incertae sedis</taxon>
        <taxon>Mucoromycota</taxon>
        <taxon>Glomeromycotina</taxon>
        <taxon>Glomeromycetes</taxon>
        <taxon>Glomerales</taxon>
        <taxon>Glomeraceae</taxon>
        <taxon>Rhizophagus</taxon>
    </lineage>
</organism>
<proteinExistence type="predicted"/>
<dbReference type="InterPro" id="IPR006597">
    <property type="entry name" value="Sel1-like"/>
</dbReference>
<dbReference type="Gene3D" id="1.25.40.10">
    <property type="entry name" value="Tetratricopeptide repeat domain"/>
    <property type="match status" value="2"/>
</dbReference>
<dbReference type="SMART" id="SM00671">
    <property type="entry name" value="SEL1"/>
    <property type="match status" value="5"/>
</dbReference>
<dbReference type="PANTHER" id="PTHR43628">
    <property type="entry name" value="ACTIVATOR OF C KINASE PROTEIN 1-RELATED"/>
    <property type="match status" value="1"/>
</dbReference>